<accession>A0A6J5KJV8</accession>
<dbReference type="EMBL" id="LR796163">
    <property type="protein sequence ID" value="CAB4122458.1"/>
    <property type="molecule type" value="Genomic_DNA"/>
</dbReference>
<gene>
    <name evidence="2" type="ORF">UFOVP37_16</name>
</gene>
<reference evidence="2" key="1">
    <citation type="submission" date="2020-04" db="EMBL/GenBank/DDBJ databases">
        <authorList>
            <person name="Chiriac C."/>
            <person name="Salcher M."/>
            <person name="Ghai R."/>
            <person name="Kavagutti S V."/>
        </authorList>
    </citation>
    <scope>NUCLEOTIDE SEQUENCE</scope>
</reference>
<evidence type="ECO:0000256" key="1">
    <source>
        <dbReference type="SAM" id="Coils"/>
    </source>
</evidence>
<feature type="coiled-coil region" evidence="1">
    <location>
        <begin position="30"/>
        <end position="57"/>
    </location>
</feature>
<keyword evidence="1" id="KW-0175">Coiled coil</keyword>
<name>A0A6J5KJV8_9CAUD</name>
<protein>
    <submittedName>
        <fullName evidence="2">Uncharacterized protein</fullName>
    </submittedName>
</protein>
<evidence type="ECO:0000313" key="2">
    <source>
        <dbReference type="EMBL" id="CAB4122458.1"/>
    </source>
</evidence>
<organism evidence="2">
    <name type="scientific">uncultured Caudovirales phage</name>
    <dbReference type="NCBI Taxonomy" id="2100421"/>
    <lineage>
        <taxon>Viruses</taxon>
        <taxon>Duplodnaviria</taxon>
        <taxon>Heunggongvirae</taxon>
        <taxon>Uroviricota</taxon>
        <taxon>Caudoviricetes</taxon>
        <taxon>Peduoviridae</taxon>
        <taxon>Maltschvirus</taxon>
        <taxon>Maltschvirus maltsch</taxon>
    </lineage>
</organism>
<sequence>MKLKPFAEIIAMSKEKLSEALAPIRARKVRSQAELEMAKLDDELIRLEADIQEQCAKEDINFPSLLDKLDKVALLERRKTQYESVLAQLFPPKQ</sequence>
<proteinExistence type="predicted"/>